<sequence length="1071" mass="117230">MSIKVDGDKTLGEKAAEDFIQGIRDDVKSGKLSEDSDEAKLVDLMDAQGAVDHGYELFGYIELIESGGSTYRQSQTDPTRLSGEDVKEIVDEDKLAEEISSLMQKESIGKRYDESLKGAIDAVPDDKLKTISDKVDKALFEPGTKDPNLEFEEYVIAMKAKAEATNDEALSDKVQKEVDNYFEALQALDPEAYTARKQAFDQNMMTYQLDSYMENPDSVDAENVKTGLRDTIDILQGGINGALQTLDKSDKSYNAYQTLNKDLESFKQSLSDLSAGDHKKLADSLRLATEVTNRPGISQAEKDKLFQSIINDNLKSLPDADRGTFKKVLDSASSSGTLGALSGTMSLISGGMQLANGGWNEMSSDERVSAVRDLVGALSFGNDFAKFGSNIIETLSGKVEVPGVPDGVPRTNATAWLGLLGDNFPDIWKSGADAKADIFSEAISARVDRASEGLGDRGIPLDDLDENGRRNFAQMAESLGNQMVDTGTRSSNTDIAKNAGRSFLRFMGGAGLDITGGVMDLVTGVKKLKDADNALEKAGAGLQIGAGSSLTGMSIANTVSMFAPNGSNLAANIGGVGTRVMSGVFMGMRVAGPVLGVVGSIFGIAGSLIAEAVNHKKMQKLTDSQGEFFKDLSEYGVTESDWGDKLEYARYASYMYGGRDAPDGESLFDYQAKEWEHFQETDDKKGSSLSRLAPYLHKDGDPGTENLWEKHLTGGTTQQTGKDHTSKKDDWRPWSDTDMEAGNKDLGTDELLWNSRKDAMMTLYGEDFFAEHQEEIKTIATVWDDWNGKDEIVSRDDLKDIVADKGRSQKERGAAQFLLDENGFYDGLDSLKHGGDGDAKISTNDLDSWLSELDKGSVSDYRQEAAASDYGSDFLKEHEKELQVIAERWNDWNGKDDIVSRDDLENIVDDKGRSDDERDAARFLLDDDGFFGTLDSFQKGGDGDGKISTKDFDHWFDTIGEGDLDGYRQATVVGEYDADFHRDNDDKLGAIVKYWDDWNGKDDIVSRNDLQKIADDESRSDGERDAARLLLDDDGLFATLDTFKKSDGSDDKISTKDLNAWLETIGVEQRA</sequence>
<proteinExistence type="predicted"/>
<evidence type="ECO:0000256" key="1">
    <source>
        <dbReference type="SAM" id="MobiDB-lite"/>
    </source>
</evidence>
<gene>
    <name evidence="2" type="ORF">A5892_15700</name>
</gene>
<feature type="compositionally biased region" description="Basic and acidic residues" evidence="1">
    <location>
        <begin position="700"/>
        <end position="712"/>
    </location>
</feature>
<reference evidence="2 3" key="1">
    <citation type="submission" date="2016-04" db="EMBL/GenBank/DDBJ databases">
        <title>Complete Genome Sequence of Halotalea alkalilenta IHB B 13600.</title>
        <authorList>
            <person name="Swarnkar M.K."/>
            <person name="Sharma A."/>
            <person name="Kaushal K."/>
            <person name="Soni R."/>
            <person name="Rana S."/>
            <person name="Singh A.K."/>
            <person name="Gulati A."/>
        </authorList>
    </citation>
    <scope>NUCLEOTIDE SEQUENCE [LARGE SCALE GENOMIC DNA]</scope>
    <source>
        <strain evidence="2 3">IHB B 13600</strain>
    </source>
</reference>
<name>A0A172YHQ6_9GAMM</name>
<feature type="region of interest" description="Disordered" evidence="1">
    <location>
        <begin position="700"/>
        <end position="740"/>
    </location>
</feature>
<evidence type="ECO:0000313" key="3">
    <source>
        <dbReference type="Proteomes" id="UP000077875"/>
    </source>
</evidence>
<dbReference type="Proteomes" id="UP000077875">
    <property type="component" value="Chromosome"/>
</dbReference>
<dbReference type="KEGG" id="haa:A5892_15700"/>
<organism evidence="2 3">
    <name type="scientific">Halotalea alkalilenta</name>
    <dbReference type="NCBI Taxonomy" id="376489"/>
    <lineage>
        <taxon>Bacteria</taxon>
        <taxon>Pseudomonadati</taxon>
        <taxon>Pseudomonadota</taxon>
        <taxon>Gammaproteobacteria</taxon>
        <taxon>Oceanospirillales</taxon>
        <taxon>Halomonadaceae</taxon>
        <taxon>Halotalea</taxon>
    </lineage>
</organism>
<accession>A0A172YHQ6</accession>
<keyword evidence="3" id="KW-1185">Reference proteome</keyword>
<dbReference type="AlphaFoldDB" id="A0A172YHQ6"/>
<evidence type="ECO:0000313" key="2">
    <source>
        <dbReference type="EMBL" id="ANF58733.1"/>
    </source>
</evidence>
<protein>
    <submittedName>
        <fullName evidence="2">Uncharacterized protein</fullName>
    </submittedName>
</protein>
<dbReference type="EMBL" id="CP015243">
    <property type="protein sequence ID" value="ANF58733.1"/>
    <property type="molecule type" value="Genomic_DNA"/>
</dbReference>
<feature type="compositionally biased region" description="Basic and acidic residues" evidence="1">
    <location>
        <begin position="721"/>
        <end position="740"/>
    </location>
</feature>